<evidence type="ECO:0000313" key="3">
    <source>
        <dbReference type="Proteomes" id="UP000886689"/>
    </source>
</evidence>
<sequence length="91" mass="10207">MNAKRGHVSVNDAPATKPDDWNNAFVTHSADELRKVVAARRTRGPNKLPTKEQVAVRYSPEVLAYFRATGAGWQTRMDEALREYVSQHKAA</sequence>
<dbReference type="Pfam" id="PF14384">
    <property type="entry name" value="BrnA_antitoxin"/>
    <property type="match status" value="1"/>
</dbReference>
<gene>
    <name evidence="2" type="ORF">IPL58_16455</name>
</gene>
<accession>A0A9D7PRE3</accession>
<comment type="caution">
    <text evidence="2">The sequence shown here is derived from an EMBL/GenBank/DDBJ whole genome shotgun (WGS) entry which is preliminary data.</text>
</comment>
<name>A0A9D7PRE3_9PROT</name>
<evidence type="ECO:0000256" key="1">
    <source>
        <dbReference type="SAM" id="MobiDB-lite"/>
    </source>
</evidence>
<organism evidence="2 3">
    <name type="scientific">Candidatus Proximibacter danicus</name>
    <dbReference type="NCBI Taxonomy" id="2954365"/>
    <lineage>
        <taxon>Bacteria</taxon>
        <taxon>Pseudomonadati</taxon>
        <taxon>Pseudomonadota</taxon>
        <taxon>Betaproteobacteria</taxon>
        <taxon>Candidatus Proximibacter</taxon>
    </lineage>
</organism>
<protein>
    <submittedName>
        <fullName evidence="2">BrnA antitoxin family protein</fullName>
    </submittedName>
</protein>
<evidence type="ECO:0000313" key="2">
    <source>
        <dbReference type="EMBL" id="MBK8525476.1"/>
    </source>
</evidence>
<feature type="region of interest" description="Disordered" evidence="1">
    <location>
        <begin position="1"/>
        <end position="23"/>
    </location>
</feature>
<dbReference type="Proteomes" id="UP000886689">
    <property type="component" value="Unassembled WGS sequence"/>
</dbReference>
<proteinExistence type="predicted"/>
<reference evidence="2" key="1">
    <citation type="submission" date="2020-10" db="EMBL/GenBank/DDBJ databases">
        <title>Connecting structure to function with the recovery of over 1000 high-quality activated sludge metagenome-assembled genomes encoding full-length rRNA genes using long-read sequencing.</title>
        <authorList>
            <person name="Singleton C.M."/>
            <person name="Petriglieri F."/>
            <person name="Kristensen J.M."/>
            <person name="Kirkegaard R.H."/>
            <person name="Michaelsen T.Y."/>
            <person name="Andersen M.H."/>
            <person name="Karst S.M."/>
            <person name="Dueholm M.S."/>
            <person name="Nielsen P.H."/>
            <person name="Albertsen M."/>
        </authorList>
    </citation>
    <scope>NUCLEOTIDE SEQUENCE</scope>
    <source>
        <strain evidence="2">Hirt_18-Q3-R61-65_BATAC.395</strain>
    </source>
</reference>
<dbReference type="InterPro" id="IPR025528">
    <property type="entry name" value="BrnA_antitoxin"/>
</dbReference>
<dbReference type="EMBL" id="JADJUC010000031">
    <property type="protein sequence ID" value="MBK8525476.1"/>
    <property type="molecule type" value="Genomic_DNA"/>
</dbReference>
<dbReference type="AlphaFoldDB" id="A0A9D7PRE3"/>